<dbReference type="EMBL" id="CP000909">
    <property type="protein sequence ID" value="ABY34492.1"/>
    <property type="molecule type" value="Genomic_DNA"/>
</dbReference>
<dbReference type="Proteomes" id="UP000002008">
    <property type="component" value="Chromosome"/>
</dbReference>
<proteinExistence type="predicted"/>
<dbReference type="eggNOG" id="COG1402">
    <property type="taxonomic scope" value="Bacteria"/>
</dbReference>
<accession>A9WK41</accession>
<dbReference type="Gene3D" id="3.40.50.10310">
    <property type="entry name" value="Creatininase"/>
    <property type="match status" value="1"/>
</dbReference>
<organism evidence="1 2">
    <name type="scientific">Chloroflexus aurantiacus (strain ATCC 29366 / DSM 635 / J-10-fl)</name>
    <dbReference type="NCBI Taxonomy" id="324602"/>
    <lineage>
        <taxon>Bacteria</taxon>
        <taxon>Bacillati</taxon>
        <taxon>Chloroflexota</taxon>
        <taxon>Chloroflexia</taxon>
        <taxon>Chloroflexales</taxon>
        <taxon>Chloroflexineae</taxon>
        <taxon>Chloroflexaceae</taxon>
        <taxon>Chloroflexus</taxon>
    </lineage>
</organism>
<dbReference type="AlphaFoldDB" id="A9WK41"/>
<dbReference type="SUPFAM" id="SSF102215">
    <property type="entry name" value="Creatininase"/>
    <property type="match status" value="1"/>
</dbReference>
<dbReference type="HOGENOM" id="CLU_055029_3_0_0"/>
<dbReference type="KEGG" id="cau:Caur_1264"/>
<evidence type="ECO:0000313" key="2">
    <source>
        <dbReference type="Proteomes" id="UP000002008"/>
    </source>
</evidence>
<sequence length="225" mass="24742">MRVGLTWGRAVELLPHQRQHILAHYPVCWLPWAMDTARADHLPIGSAGLIATAVVERAAQRVGGIVYPTLWHYDTVETGVFQRVMTAWLTMVADQGCQVAVVTGLAGTVAEDLALIEAAEMALCQHRLIALAVSPLELVDGTMHDRGALWETSLMLALRPDLVDLTRVVGEHEQAVRNVASSSLGQQSLMLAGERLAGAVRDLLEHRNTAALAALYQQRRERYRQ</sequence>
<dbReference type="STRING" id="324602.Caur_1264"/>
<dbReference type="EnsemblBacteria" id="ABY34492">
    <property type="protein sequence ID" value="ABY34492"/>
    <property type="gene ID" value="Caur_1264"/>
</dbReference>
<protein>
    <submittedName>
        <fullName evidence="1">Uncharacterized protein</fullName>
    </submittedName>
</protein>
<dbReference type="RefSeq" id="WP_012257148.1">
    <property type="nucleotide sequence ID" value="NC_010175.1"/>
</dbReference>
<keyword evidence="2" id="KW-1185">Reference proteome</keyword>
<dbReference type="InterPro" id="IPR024087">
    <property type="entry name" value="Creatininase-like_sf"/>
</dbReference>
<dbReference type="InParanoid" id="A9WK41"/>
<name>A9WK41_CHLAA</name>
<reference evidence="2" key="1">
    <citation type="journal article" date="2011" name="BMC Genomics">
        <title>Complete genome sequence of the filamentous anoxygenic phototrophic bacterium Chloroflexus aurantiacus.</title>
        <authorList>
            <person name="Tang K.H."/>
            <person name="Barry K."/>
            <person name="Chertkov O."/>
            <person name="Dalin E."/>
            <person name="Han C.S."/>
            <person name="Hauser L.J."/>
            <person name="Honchak B.M."/>
            <person name="Karbach L.E."/>
            <person name="Land M.L."/>
            <person name="Lapidus A."/>
            <person name="Larimer F.W."/>
            <person name="Mikhailova N."/>
            <person name="Pitluck S."/>
            <person name="Pierson B.K."/>
            <person name="Blankenship R.E."/>
        </authorList>
    </citation>
    <scope>NUCLEOTIDE SEQUENCE [LARGE SCALE GENOMIC DNA]</scope>
    <source>
        <strain evidence="2">ATCC 29366 / DSM 635 / J-10-fl</strain>
    </source>
</reference>
<dbReference type="PATRIC" id="fig|324602.8.peg.1451"/>
<gene>
    <name evidence="1" type="ordered locus">Caur_1264</name>
</gene>
<evidence type="ECO:0000313" key="1">
    <source>
        <dbReference type="EMBL" id="ABY34492.1"/>
    </source>
</evidence>